<dbReference type="RefSeq" id="WP_061521234.1">
    <property type="nucleotide sequence ID" value="NZ_JAJJBV010000042.1"/>
</dbReference>
<dbReference type="STRING" id="1793963.AXI58_13195"/>
<dbReference type="EMBL" id="LSBA01000006">
    <property type="protein sequence ID" value="KXZ21883.1"/>
    <property type="molecule type" value="Genomic_DNA"/>
</dbReference>
<dbReference type="InterPro" id="IPR019683">
    <property type="entry name" value="SirA"/>
</dbReference>
<name>A0A150FBX2_9BACI</name>
<dbReference type="Proteomes" id="UP000075430">
    <property type="component" value="Unassembled WGS sequence"/>
</dbReference>
<accession>A0A150FBX2</accession>
<dbReference type="InterPro" id="IPR038449">
    <property type="entry name" value="SirA_sf"/>
</dbReference>
<organism evidence="1 2">
    <name type="scientific">Bacillus nakamurai</name>
    <dbReference type="NCBI Taxonomy" id="1793963"/>
    <lineage>
        <taxon>Bacteria</taxon>
        <taxon>Bacillati</taxon>
        <taxon>Bacillota</taxon>
        <taxon>Bacilli</taxon>
        <taxon>Bacillales</taxon>
        <taxon>Bacillaceae</taxon>
        <taxon>Bacillus</taxon>
    </lineage>
</organism>
<keyword evidence="2" id="KW-1185">Reference proteome</keyword>
<proteinExistence type="predicted"/>
<protein>
    <submittedName>
        <fullName evidence="1">Sporulation inhibitor of replication protein SirA</fullName>
    </submittedName>
</protein>
<evidence type="ECO:0000313" key="1">
    <source>
        <dbReference type="EMBL" id="KXZ21883.1"/>
    </source>
</evidence>
<sequence>MERHYYTYLIKEEFANHYFGRETAMFELFQDYHWTNLTPQQNQLLEKQIQYITEPIPVLHMHQRLQLHLSRVSYSRLDSIYRLTLPKAKGHASFMMKENLIEIAASGDYEAETIFFEILRKISPCFLAMDFKTRRYGWLNPVKERNFV</sequence>
<dbReference type="AlphaFoldDB" id="A0A150FBX2"/>
<dbReference type="OrthoDB" id="2736584at2"/>
<reference evidence="2" key="1">
    <citation type="submission" date="2016-02" db="EMBL/GenBank/DDBJ databases">
        <authorList>
            <person name="Dunlap C."/>
        </authorList>
    </citation>
    <scope>NUCLEOTIDE SEQUENCE [LARGE SCALE GENOMIC DNA]</scope>
    <source>
        <strain evidence="2">NRRL B-41092</strain>
    </source>
</reference>
<dbReference type="Pfam" id="PF10747">
    <property type="entry name" value="SirA"/>
    <property type="match status" value="1"/>
</dbReference>
<evidence type="ECO:0000313" key="2">
    <source>
        <dbReference type="Proteomes" id="UP000075430"/>
    </source>
</evidence>
<dbReference type="Gene3D" id="3.30.310.250">
    <property type="entry name" value="Sporulation inhibitor of replication protein SirA"/>
    <property type="match status" value="1"/>
</dbReference>
<comment type="caution">
    <text evidence="1">The sequence shown here is derived from an EMBL/GenBank/DDBJ whole genome shotgun (WGS) entry which is preliminary data.</text>
</comment>
<gene>
    <name evidence="1" type="ORF">AXI58_13195</name>
</gene>